<evidence type="ECO:0000256" key="5">
    <source>
        <dbReference type="ARBA" id="ARBA00022989"/>
    </source>
</evidence>
<evidence type="ECO:0000256" key="7">
    <source>
        <dbReference type="RuleBase" id="RU363032"/>
    </source>
</evidence>
<protein>
    <submittedName>
        <fullName evidence="9">Peptide/nickel transport system permease protein</fullName>
    </submittedName>
</protein>
<keyword evidence="10" id="KW-1185">Reference proteome</keyword>
<keyword evidence="3" id="KW-1003">Cell membrane</keyword>
<dbReference type="InterPro" id="IPR050366">
    <property type="entry name" value="BP-dependent_transpt_permease"/>
</dbReference>
<keyword evidence="4 7" id="KW-0812">Transmembrane</keyword>
<comment type="similarity">
    <text evidence="7">Belongs to the binding-protein-dependent transport system permease family.</text>
</comment>
<name>A0A212UB57_9BACT</name>
<feature type="transmembrane region" description="Helical" evidence="7">
    <location>
        <begin position="69"/>
        <end position="93"/>
    </location>
</feature>
<dbReference type="GO" id="GO:0005886">
    <property type="term" value="C:plasma membrane"/>
    <property type="evidence" value="ECO:0007669"/>
    <property type="project" value="UniProtKB-SubCell"/>
</dbReference>
<dbReference type="CDD" id="cd06261">
    <property type="entry name" value="TM_PBP2"/>
    <property type="match status" value="1"/>
</dbReference>
<dbReference type="GO" id="GO:0055085">
    <property type="term" value="P:transmembrane transport"/>
    <property type="evidence" value="ECO:0007669"/>
    <property type="project" value="InterPro"/>
</dbReference>
<feature type="domain" description="ABC transmembrane type-1" evidence="8">
    <location>
        <begin position="120"/>
        <end position="315"/>
    </location>
</feature>
<dbReference type="InterPro" id="IPR035906">
    <property type="entry name" value="MetI-like_sf"/>
</dbReference>
<keyword evidence="6 7" id="KW-0472">Membrane</keyword>
<evidence type="ECO:0000256" key="1">
    <source>
        <dbReference type="ARBA" id="ARBA00004651"/>
    </source>
</evidence>
<dbReference type="PANTHER" id="PTHR43386">
    <property type="entry name" value="OLIGOPEPTIDE TRANSPORT SYSTEM PERMEASE PROTEIN APPC"/>
    <property type="match status" value="1"/>
</dbReference>
<evidence type="ECO:0000256" key="4">
    <source>
        <dbReference type="ARBA" id="ARBA00022692"/>
    </source>
</evidence>
<dbReference type="Gene3D" id="1.10.3720.10">
    <property type="entry name" value="MetI-like"/>
    <property type="match status" value="1"/>
</dbReference>
<dbReference type="AlphaFoldDB" id="A0A212UB57"/>
<dbReference type="SUPFAM" id="SSF161098">
    <property type="entry name" value="MetI-like"/>
    <property type="match status" value="1"/>
</dbReference>
<keyword evidence="2 7" id="KW-0813">Transport</keyword>
<evidence type="ECO:0000256" key="3">
    <source>
        <dbReference type="ARBA" id="ARBA00022475"/>
    </source>
</evidence>
<evidence type="ECO:0000256" key="6">
    <source>
        <dbReference type="ARBA" id="ARBA00023136"/>
    </source>
</evidence>
<organism evidence="9 10">
    <name type="scientific">Hymenobacter gelipurpurascens</name>
    <dbReference type="NCBI Taxonomy" id="89968"/>
    <lineage>
        <taxon>Bacteria</taxon>
        <taxon>Pseudomonadati</taxon>
        <taxon>Bacteroidota</taxon>
        <taxon>Cytophagia</taxon>
        <taxon>Cytophagales</taxon>
        <taxon>Hymenobacteraceae</taxon>
        <taxon>Hymenobacter</taxon>
    </lineage>
</organism>
<dbReference type="Pfam" id="PF00528">
    <property type="entry name" value="BPD_transp_1"/>
    <property type="match status" value="1"/>
</dbReference>
<keyword evidence="5 7" id="KW-1133">Transmembrane helix</keyword>
<feature type="transmembrane region" description="Helical" evidence="7">
    <location>
        <begin position="248"/>
        <end position="273"/>
    </location>
</feature>
<dbReference type="PANTHER" id="PTHR43386:SF1">
    <property type="entry name" value="D,D-DIPEPTIDE TRANSPORT SYSTEM PERMEASE PROTEIN DDPC-RELATED"/>
    <property type="match status" value="1"/>
</dbReference>
<dbReference type="PROSITE" id="PS50928">
    <property type="entry name" value="ABC_TM1"/>
    <property type="match status" value="1"/>
</dbReference>
<reference evidence="10" key="1">
    <citation type="submission" date="2017-06" db="EMBL/GenBank/DDBJ databases">
        <authorList>
            <person name="Varghese N."/>
            <person name="Submissions S."/>
        </authorList>
    </citation>
    <scope>NUCLEOTIDE SEQUENCE [LARGE SCALE GENOMIC DNA]</scope>
    <source>
        <strain evidence="10">DSM 11116</strain>
    </source>
</reference>
<proteinExistence type="inferred from homology"/>
<feature type="transmembrane region" description="Helical" evidence="7">
    <location>
        <begin position="293"/>
        <end position="311"/>
    </location>
</feature>
<dbReference type="InterPro" id="IPR000515">
    <property type="entry name" value="MetI-like"/>
</dbReference>
<feature type="transmembrane region" description="Helical" evidence="7">
    <location>
        <begin position="105"/>
        <end position="125"/>
    </location>
</feature>
<evidence type="ECO:0000256" key="2">
    <source>
        <dbReference type="ARBA" id="ARBA00022448"/>
    </source>
</evidence>
<comment type="subcellular location">
    <subcellularLocation>
        <location evidence="1 7">Cell membrane</location>
        <topology evidence="1 7">Multi-pass membrane protein</topology>
    </subcellularLocation>
</comment>
<evidence type="ECO:0000259" key="8">
    <source>
        <dbReference type="PROSITE" id="PS50928"/>
    </source>
</evidence>
<evidence type="ECO:0000313" key="10">
    <source>
        <dbReference type="Proteomes" id="UP000198131"/>
    </source>
</evidence>
<gene>
    <name evidence="9" type="ORF">SAMN06265337_2811</name>
</gene>
<sequence length="330" mass="35502">MSWKRSVGFFLAVCWLLLVLLAAFLAPTTLPSPNLLQTTTPPFQAEHWLGTDPVGYDVLTSLLSGARSAIFISLPAALCANLLGGLLGVLAGFFGNTRIRILRGWVVAALLSVVAAGSFVGHFWASPGLGVAALLLLGALLGRLLGHLRWGQKPVFFPLDDVVQALIGLLDSVPLLVLVLTVAAIQRPSPLGLVVLLTATCWTTPARVLRAATLRVVPLPFIAAAEAIGLPPLRIVRRHVWPMVWPVLLVRIPLSIALIIGLETTLSFLGIGMPPETPSWGRLLASSRLAPTAWWLVVCPGTTLFLTIWSLQRLAQENKVRSMTRDNVTK</sequence>
<dbReference type="Proteomes" id="UP000198131">
    <property type="component" value="Unassembled WGS sequence"/>
</dbReference>
<accession>A0A212UB57</accession>
<dbReference type="EMBL" id="FYEW01000002">
    <property type="protein sequence ID" value="SNC75311.1"/>
    <property type="molecule type" value="Genomic_DNA"/>
</dbReference>
<feature type="transmembrane region" description="Helical" evidence="7">
    <location>
        <begin position="131"/>
        <end position="150"/>
    </location>
</feature>
<evidence type="ECO:0000313" key="9">
    <source>
        <dbReference type="EMBL" id="SNC75311.1"/>
    </source>
</evidence>